<dbReference type="SFLD" id="SFLDG00179">
    <property type="entry name" value="mandelate_racemase"/>
    <property type="match status" value="1"/>
</dbReference>
<evidence type="ECO:0000256" key="15">
    <source>
        <dbReference type="PROSITE-ProRule" id="PRU00221"/>
    </source>
</evidence>
<dbReference type="InterPro" id="IPR001680">
    <property type="entry name" value="WD40_rpt"/>
</dbReference>
<evidence type="ECO:0000256" key="16">
    <source>
        <dbReference type="SAM" id="MobiDB-lite"/>
    </source>
</evidence>
<dbReference type="Gene3D" id="3.20.20.120">
    <property type="entry name" value="Enolase-like C-terminal domain"/>
    <property type="match status" value="1"/>
</dbReference>
<evidence type="ECO:0000256" key="8">
    <source>
        <dbReference type="ARBA" id="ARBA00022737"/>
    </source>
</evidence>
<evidence type="ECO:0000256" key="11">
    <source>
        <dbReference type="ARBA" id="ARBA00023163"/>
    </source>
</evidence>
<dbReference type="Gene3D" id="2.130.10.10">
    <property type="entry name" value="YVTN repeat-like/Quinoprotein amine dehydrogenase"/>
    <property type="match status" value="1"/>
</dbReference>
<evidence type="ECO:0000256" key="10">
    <source>
        <dbReference type="ARBA" id="ARBA00023015"/>
    </source>
</evidence>
<reference evidence="18 19" key="1">
    <citation type="journal article" date="2020" name="ISME J.">
        <title>Uncovering the hidden diversity of litter-decomposition mechanisms in mushroom-forming fungi.</title>
        <authorList>
            <person name="Floudas D."/>
            <person name="Bentzer J."/>
            <person name="Ahren D."/>
            <person name="Johansson T."/>
            <person name="Persson P."/>
            <person name="Tunlid A."/>
        </authorList>
    </citation>
    <scope>NUCLEOTIDE SEQUENCE [LARGE SCALE GENOMIC DNA]</scope>
    <source>
        <strain evidence="18 19">CBS 146.42</strain>
    </source>
</reference>
<organism evidence="18 19">
    <name type="scientific">Leucocoprinus leucothites</name>
    <dbReference type="NCBI Taxonomy" id="201217"/>
    <lineage>
        <taxon>Eukaryota</taxon>
        <taxon>Fungi</taxon>
        <taxon>Dikarya</taxon>
        <taxon>Basidiomycota</taxon>
        <taxon>Agaricomycotina</taxon>
        <taxon>Agaricomycetes</taxon>
        <taxon>Agaricomycetidae</taxon>
        <taxon>Agaricales</taxon>
        <taxon>Agaricineae</taxon>
        <taxon>Agaricaceae</taxon>
        <taxon>Leucocoprinus</taxon>
    </lineage>
</organism>
<feature type="repeat" description="WD" evidence="15">
    <location>
        <begin position="968"/>
        <end position="1002"/>
    </location>
</feature>
<evidence type="ECO:0000313" key="19">
    <source>
        <dbReference type="Proteomes" id="UP000559027"/>
    </source>
</evidence>
<feature type="repeat" description="WD" evidence="15">
    <location>
        <begin position="1093"/>
        <end position="1127"/>
    </location>
</feature>
<keyword evidence="11" id="KW-0804">Transcription</keyword>
<dbReference type="Pfam" id="PF08581">
    <property type="entry name" value="Tup_N"/>
    <property type="match status" value="1"/>
</dbReference>
<dbReference type="SFLD" id="SFLDS00001">
    <property type="entry name" value="Enolase"/>
    <property type="match status" value="1"/>
</dbReference>
<dbReference type="InterPro" id="IPR046945">
    <property type="entry name" value="RHMD-like"/>
</dbReference>
<dbReference type="EC" id="4.2.1.68" evidence="4"/>
<dbReference type="AlphaFoldDB" id="A0A8H5LGG1"/>
<feature type="repeat" description="WD" evidence="15">
    <location>
        <begin position="1051"/>
        <end position="1092"/>
    </location>
</feature>
<evidence type="ECO:0000256" key="5">
    <source>
        <dbReference type="ARBA" id="ARBA00022491"/>
    </source>
</evidence>
<keyword evidence="13" id="KW-0539">Nucleus</keyword>
<dbReference type="GO" id="GO:0000287">
    <property type="term" value="F:magnesium ion binding"/>
    <property type="evidence" value="ECO:0007669"/>
    <property type="project" value="TreeGrafter"/>
</dbReference>
<evidence type="ECO:0000256" key="14">
    <source>
        <dbReference type="ARBA" id="ARBA00060760"/>
    </source>
</evidence>
<sequence>MTVKITGYKSHDVRFPTSLTGDGTDAMNTECDYSSAYVALSTSDPNLTGYGMTFTIGRGNDIVCAAIHQLAQRLVGKDIEELFADMGKTWEYLNADPQLRWIGPEKGVVHIALGAVDNALWDLFARSRKKPLWKLVVDFTPEELVRAAAWRYISDAITKEEAIAMLKAREAGKKEREAKVRELGYPAYVTSAGWLGYTDEKVARLTKEALAAGFNHFKMKVGANVDDDLRRGKLIRSIIDDPQHVVVKHDPQSKELEGKNAGPAGSVLMIDANQVWDVQQAIDYVTKLKEIKPWFIEEPTAPDDILGHAAIRKALKPHGIGVATGEHAHNRMVFKQLLQAEAIDVCQIDSCRLAGVSEVLSVLLMAAKYGVVVCPHAGGVGLCEYVIHLSLIDYISVSGTMERNVLEYVDHLHEHFVNPCSINERGRYNVPNDPNEGYSIEMHKSSIAEDISNIFDVAVPEHSVNDRAIRSEPGPSAILDIFGAKTSRGWWLKCAYGCGMGYRRSDPRSLTETYWLGPLVVSHQKAIASLSSDPFKRRGRLMSTSTIYNHRSLQPTGPPNQGPSQPHSHARINESFENIRAEFDAILGEANAVRGQKEEIEGKAVVQQVNELNIIRQSLYDLETQHNKVRQQFEEELARMRSELMTTRQQLAAATSGAGGPPPAGPGVAAAPGAPSQIGPGGALVGGGAPYPPGSEPPYSRDYPRDRPVERDPRAADRPGLGPLGAERGLGPLSDRDRERERLERERDRERDNRERERLERDRDRAPDSRDPKRMKSDRIKSDRPDPYSPSLANIGVGPSSGGPTPKLPPPPGPGAYGGPTTSGPGEPVVPSHTGPGLHPGPGAPGAPPPLAGPSSGHPTTGPGVSAPVGGNQSFPDDLDIHNVAPEWKKEGTDWFAIFNPKTKRQLDVSLVHTLMHESVVCCVRFSADGKYLATGCNRTAQIYDTKTGQKTCVLVDDAAGKAGDLYIRSVCFSPDGKYLATGAEDKQIRIWDIAKKRIRNVFDGHQQEIYSLDFSTDGRLIVSGSGDKTARIWDMVDGTSKVLTINDHDSLNNDAGVTSVAISPSGQYVAAGSLDTVVRIWDVQTGQLVERLRGHRDSVYSVAFTPDGKGLVSGSLDKTLKFWDVSALGGGPGAVAKRNKDGKRDDKGSPCTMNFTGHKDYVLSVAVSHDGQWVVSGSKDRGVQFWDAKSAVVQCMLQGHKNSVISIDLSPAGSILATGSGDWQARIWSYNPV</sequence>
<dbReference type="InterPro" id="IPR034610">
    <property type="entry name" value="L-fuconate_dehydratase"/>
</dbReference>
<keyword evidence="10" id="KW-0805">Transcription regulation</keyword>
<dbReference type="InterPro" id="IPR018110">
    <property type="entry name" value="Mandel_Rmase/mucon_lact_enz_CS"/>
</dbReference>
<dbReference type="PROSITE" id="PS00909">
    <property type="entry name" value="MR_MLE_2"/>
    <property type="match status" value="1"/>
</dbReference>
<dbReference type="PRINTS" id="PR00320">
    <property type="entry name" value="GPROTEINBRPT"/>
</dbReference>
<evidence type="ECO:0000313" key="18">
    <source>
        <dbReference type="EMBL" id="KAF5356780.1"/>
    </source>
</evidence>
<feature type="compositionally biased region" description="Low complexity" evidence="16">
    <location>
        <begin position="666"/>
        <end position="675"/>
    </location>
</feature>
<feature type="compositionally biased region" description="Pro residues" evidence="16">
    <location>
        <begin position="842"/>
        <end position="852"/>
    </location>
</feature>
<keyword evidence="6 15" id="KW-0853">WD repeat</keyword>
<dbReference type="Pfam" id="PF00400">
    <property type="entry name" value="WD40"/>
    <property type="match status" value="7"/>
</dbReference>
<feature type="repeat" description="WD" evidence="15">
    <location>
        <begin position="1003"/>
        <end position="1036"/>
    </location>
</feature>
<keyword evidence="7" id="KW-0479">Metal-binding</keyword>
<name>A0A8H5LGG1_9AGAR</name>
<dbReference type="CDD" id="cd00200">
    <property type="entry name" value="WD40"/>
    <property type="match status" value="1"/>
</dbReference>
<feature type="repeat" description="WD" evidence="15">
    <location>
        <begin position="1198"/>
        <end position="1234"/>
    </location>
</feature>
<dbReference type="FunFam" id="2.130.10.10:FF:000503">
    <property type="entry name" value="Glucose repression regulatory protein TUP1"/>
    <property type="match status" value="1"/>
</dbReference>
<feature type="domain" description="Mandelate racemase/muconate lactonizing enzyme C-terminal" evidence="17">
    <location>
        <begin position="199"/>
        <end position="318"/>
    </location>
</feature>
<feature type="compositionally biased region" description="Low complexity" evidence="16">
    <location>
        <begin position="853"/>
        <end position="864"/>
    </location>
</feature>
<proteinExistence type="inferred from homology"/>
<evidence type="ECO:0000256" key="7">
    <source>
        <dbReference type="ARBA" id="ARBA00022723"/>
    </source>
</evidence>
<accession>A0A8H5LGG1</accession>
<dbReference type="Pfam" id="PF02746">
    <property type="entry name" value="MR_MLE_N"/>
    <property type="match status" value="1"/>
</dbReference>
<dbReference type="GO" id="GO:0016052">
    <property type="term" value="P:carbohydrate catabolic process"/>
    <property type="evidence" value="ECO:0007669"/>
    <property type="project" value="InterPro"/>
</dbReference>
<comment type="similarity">
    <text evidence="14">Belongs to the WD repeat TUP1 family.</text>
</comment>
<dbReference type="CDD" id="cd03324">
    <property type="entry name" value="rTSbeta_L-fuconate_dehydratase"/>
    <property type="match status" value="1"/>
</dbReference>
<comment type="catalytic activity">
    <reaction evidence="1">
        <text>L-fuconate = 2-dehydro-3-deoxy-L-fuconate + H2O</text>
        <dbReference type="Rhea" id="RHEA:22772"/>
        <dbReference type="ChEBI" id="CHEBI:15377"/>
        <dbReference type="ChEBI" id="CHEBI:21291"/>
        <dbReference type="ChEBI" id="CHEBI:37448"/>
        <dbReference type="EC" id="4.2.1.68"/>
    </reaction>
</comment>
<dbReference type="GO" id="GO:0009063">
    <property type="term" value="P:amino acid catabolic process"/>
    <property type="evidence" value="ECO:0007669"/>
    <property type="project" value="InterPro"/>
</dbReference>
<dbReference type="SUPFAM" id="SSF54826">
    <property type="entry name" value="Enolase N-terminal domain-like"/>
    <property type="match status" value="1"/>
</dbReference>
<dbReference type="SUPFAM" id="SSF51604">
    <property type="entry name" value="Enolase C-terminal domain-like"/>
    <property type="match status" value="1"/>
</dbReference>
<evidence type="ECO:0000259" key="17">
    <source>
        <dbReference type="SMART" id="SM00922"/>
    </source>
</evidence>
<dbReference type="PROSITE" id="PS00678">
    <property type="entry name" value="WD_REPEATS_1"/>
    <property type="match status" value="5"/>
</dbReference>
<evidence type="ECO:0000256" key="4">
    <source>
        <dbReference type="ARBA" id="ARBA00013142"/>
    </source>
</evidence>
<dbReference type="SUPFAM" id="SSF50978">
    <property type="entry name" value="WD40 repeat-like"/>
    <property type="match status" value="1"/>
</dbReference>
<dbReference type="Gene3D" id="1.20.5.340">
    <property type="match status" value="1"/>
</dbReference>
<dbReference type="InterPro" id="IPR015943">
    <property type="entry name" value="WD40/YVTN_repeat-like_dom_sf"/>
</dbReference>
<keyword evidence="12" id="KW-0456">Lyase</keyword>
<dbReference type="SMART" id="SM00922">
    <property type="entry name" value="MR_MLE"/>
    <property type="match status" value="1"/>
</dbReference>
<keyword evidence="19" id="KW-1185">Reference proteome</keyword>
<dbReference type="InterPro" id="IPR013342">
    <property type="entry name" value="Mandelate_racemase_C"/>
</dbReference>
<dbReference type="EMBL" id="JAACJO010000006">
    <property type="protein sequence ID" value="KAF5356780.1"/>
    <property type="molecule type" value="Genomic_DNA"/>
</dbReference>
<feature type="repeat" description="WD" evidence="15">
    <location>
        <begin position="1156"/>
        <end position="1191"/>
    </location>
</feature>
<feature type="compositionally biased region" description="Basic and acidic residues" evidence="16">
    <location>
        <begin position="702"/>
        <end position="717"/>
    </location>
</feature>
<feature type="compositionally biased region" description="Basic and acidic residues" evidence="16">
    <location>
        <begin position="734"/>
        <end position="786"/>
    </location>
</feature>
<comment type="cofactor">
    <cofactor evidence="2">
        <name>Mg(2+)</name>
        <dbReference type="ChEBI" id="CHEBI:18420"/>
    </cofactor>
</comment>
<evidence type="ECO:0000256" key="13">
    <source>
        <dbReference type="ARBA" id="ARBA00023242"/>
    </source>
</evidence>
<feature type="compositionally biased region" description="Gly residues" evidence="16">
    <location>
        <begin position="679"/>
        <end position="689"/>
    </location>
</feature>
<comment type="subcellular location">
    <subcellularLocation>
        <location evidence="3">Nucleus</location>
    </subcellularLocation>
</comment>
<dbReference type="Gene3D" id="3.30.390.10">
    <property type="entry name" value="Enolase-like, N-terminal domain"/>
    <property type="match status" value="1"/>
</dbReference>
<evidence type="ECO:0000256" key="9">
    <source>
        <dbReference type="ARBA" id="ARBA00022842"/>
    </source>
</evidence>
<dbReference type="InterPro" id="IPR029017">
    <property type="entry name" value="Enolase-like_N"/>
</dbReference>
<keyword evidence="9" id="KW-0460">Magnesium</keyword>
<dbReference type="InterPro" id="IPR036849">
    <property type="entry name" value="Enolase-like_C_sf"/>
</dbReference>
<dbReference type="GO" id="GO:0050023">
    <property type="term" value="F:L-fuconate dehydratase activity"/>
    <property type="evidence" value="ECO:0007669"/>
    <property type="project" value="UniProtKB-EC"/>
</dbReference>
<keyword evidence="5" id="KW-0678">Repressor</keyword>
<dbReference type="InterPro" id="IPR013890">
    <property type="entry name" value="Tscrpt_rep_Tup1_N"/>
</dbReference>
<dbReference type="SMART" id="SM00320">
    <property type="entry name" value="WD40"/>
    <property type="match status" value="7"/>
</dbReference>
<dbReference type="PROSITE" id="PS50294">
    <property type="entry name" value="WD_REPEATS_REGION"/>
    <property type="match status" value="6"/>
</dbReference>
<evidence type="ECO:0000256" key="3">
    <source>
        <dbReference type="ARBA" id="ARBA00004123"/>
    </source>
</evidence>
<dbReference type="PANTHER" id="PTHR13794">
    <property type="entry name" value="ENOLASE SUPERFAMILY, MANDELATE RACEMASE"/>
    <property type="match status" value="1"/>
</dbReference>
<dbReference type="InterPro" id="IPR029065">
    <property type="entry name" value="Enolase_C-like"/>
</dbReference>
<dbReference type="InterPro" id="IPR036322">
    <property type="entry name" value="WD40_repeat_dom_sf"/>
</dbReference>
<evidence type="ECO:0000256" key="2">
    <source>
        <dbReference type="ARBA" id="ARBA00001946"/>
    </source>
</evidence>
<dbReference type="OrthoDB" id="14161at2759"/>
<dbReference type="InterPro" id="IPR020472">
    <property type="entry name" value="WD40_PAC1"/>
</dbReference>
<keyword evidence="8" id="KW-0677">Repeat</keyword>
<dbReference type="Proteomes" id="UP000559027">
    <property type="component" value="Unassembled WGS sequence"/>
</dbReference>
<protein>
    <recommendedName>
        <fullName evidence="4">L-fuconate dehydratase</fullName>
        <ecNumber evidence="4">4.2.1.68</ecNumber>
    </recommendedName>
</protein>
<dbReference type="InterPro" id="IPR019775">
    <property type="entry name" value="WD40_repeat_CS"/>
</dbReference>
<feature type="region of interest" description="Disordered" evidence="16">
    <location>
        <begin position="648"/>
        <end position="876"/>
    </location>
</feature>
<feature type="compositionally biased region" description="Low complexity" evidence="16">
    <location>
        <begin position="819"/>
        <end position="837"/>
    </location>
</feature>
<evidence type="ECO:0000256" key="12">
    <source>
        <dbReference type="ARBA" id="ARBA00023239"/>
    </source>
</evidence>
<dbReference type="PANTHER" id="PTHR13794:SF58">
    <property type="entry name" value="MITOCHONDRIAL ENOLASE SUPERFAMILY MEMBER 1"/>
    <property type="match status" value="1"/>
</dbReference>
<dbReference type="GO" id="GO:0005634">
    <property type="term" value="C:nucleus"/>
    <property type="evidence" value="ECO:0007669"/>
    <property type="project" value="UniProtKB-SubCell"/>
</dbReference>
<evidence type="ECO:0000256" key="6">
    <source>
        <dbReference type="ARBA" id="ARBA00022574"/>
    </source>
</evidence>
<evidence type="ECO:0000256" key="1">
    <source>
        <dbReference type="ARBA" id="ARBA00001737"/>
    </source>
</evidence>
<dbReference type="InterPro" id="IPR013341">
    <property type="entry name" value="Mandelate_racemase_N_dom"/>
</dbReference>
<comment type="caution">
    <text evidence="18">The sequence shown here is derived from an EMBL/GenBank/DDBJ whole genome shotgun (WGS) entry which is preliminary data.</text>
</comment>
<dbReference type="PROSITE" id="PS50082">
    <property type="entry name" value="WD_REPEATS_2"/>
    <property type="match status" value="6"/>
</dbReference>
<gene>
    <name evidence="18" type="ORF">D9756_006419</name>
</gene>
<dbReference type="Pfam" id="PF13378">
    <property type="entry name" value="MR_MLE_C"/>
    <property type="match status" value="1"/>
</dbReference>